<dbReference type="InterPro" id="IPR036388">
    <property type="entry name" value="WH-like_DNA-bd_sf"/>
</dbReference>
<evidence type="ECO:0000313" key="1">
    <source>
        <dbReference type="EMBL" id="GLZ79617.1"/>
    </source>
</evidence>
<gene>
    <name evidence="1" type="ORF">Afil01_44240</name>
</gene>
<dbReference type="EMBL" id="BSTX01000003">
    <property type="protein sequence ID" value="GLZ79617.1"/>
    <property type="molecule type" value="Genomic_DNA"/>
</dbReference>
<name>A0A9W6SPB1_9ACTN</name>
<dbReference type="RefSeq" id="WP_285664762.1">
    <property type="nucleotide sequence ID" value="NZ_BSTX01000003.1"/>
</dbReference>
<organism evidence="1 2">
    <name type="scientific">Actinorhabdospora filicis</name>
    <dbReference type="NCBI Taxonomy" id="1785913"/>
    <lineage>
        <taxon>Bacteria</taxon>
        <taxon>Bacillati</taxon>
        <taxon>Actinomycetota</taxon>
        <taxon>Actinomycetes</taxon>
        <taxon>Micromonosporales</taxon>
        <taxon>Micromonosporaceae</taxon>
        <taxon>Actinorhabdospora</taxon>
    </lineage>
</organism>
<dbReference type="SUPFAM" id="SSF46785">
    <property type="entry name" value="Winged helix' DNA-binding domain"/>
    <property type="match status" value="1"/>
</dbReference>
<dbReference type="Gene3D" id="1.10.10.10">
    <property type="entry name" value="Winged helix-like DNA-binding domain superfamily/Winged helix DNA-binding domain"/>
    <property type="match status" value="1"/>
</dbReference>
<dbReference type="AlphaFoldDB" id="A0A9W6SPB1"/>
<dbReference type="Proteomes" id="UP001165079">
    <property type="component" value="Unassembled WGS sequence"/>
</dbReference>
<keyword evidence="2" id="KW-1185">Reference proteome</keyword>
<accession>A0A9W6SPB1</accession>
<evidence type="ECO:0000313" key="2">
    <source>
        <dbReference type="Proteomes" id="UP001165079"/>
    </source>
</evidence>
<evidence type="ECO:0008006" key="3">
    <source>
        <dbReference type="Google" id="ProtNLM"/>
    </source>
</evidence>
<protein>
    <recommendedName>
        <fullName evidence="3">ArsR family transcriptional regulator</fullName>
    </recommendedName>
</protein>
<proteinExistence type="predicted"/>
<reference evidence="1" key="1">
    <citation type="submission" date="2023-03" db="EMBL/GenBank/DDBJ databases">
        <title>Actinorhabdospora filicis NBRC 111898.</title>
        <authorList>
            <person name="Ichikawa N."/>
            <person name="Sato H."/>
            <person name="Tonouchi N."/>
        </authorList>
    </citation>
    <scope>NUCLEOTIDE SEQUENCE</scope>
    <source>
        <strain evidence="1">NBRC 111898</strain>
    </source>
</reference>
<comment type="caution">
    <text evidence="1">The sequence shown here is derived from an EMBL/GenBank/DDBJ whole genome shotgun (WGS) entry which is preliminary data.</text>
</comment>
<dbReference type="InterPro" id="IPR036390">
    <property type="entry name" value="WH_DNA-bd_sf"/>
</dbReference>
<sequence length="51" mass="5418">MADSFVTLDAAALRVLAHPMRLTFLGHLRQHGPATARQLATRFGLDSGAAS</sequence>